<protein>
    <submittedName>
        <fullName evidence="1">Predicted protein</fullName>
    </submittedName>
</protein>
<dbReference type="Proteomes" id="UP000001194">
    <property type="component" value="Unassembled WGS sequence"/>
</dbReference>
<sequence>MAVTKLLQSALECKKTWAKCATLDQGPHPTFIIGHDRTYGNRPILTAQHLKHEMEVLEFIKTSVIQDIIT</sequence>
<dbReference type="RefSeq" id="XP_001882035.1">
    <property type="nucleotide sequence ID" value="XM_001882000.1"/>
</dbReference>
<keyword evidence="2" id="KW-1185">Reference proteome</keyword>
<dbReference type="GeneID" id="6077728"/>
<dbReference type="KEGG" id="lbc:LACBIDRAFT_298910"/>
<accession>B0DDK5</accession>
<evidence type="ECO:0000313" key="1">
    <source>
        <dbReference type="EMBL" id="EDR07104.1"/>
    </source>
</evidence>
<gene>
    <name evidence="1" type="ORF">LACBIDRAFT_298910</name>
</gene>
<evidence type="ECO:0000313" key="2">
    <source>
        <dbReference type="Proteomes" id="UP000001194"/>
    </source>
</evidence>
<name>B0DDK5_LACBS</name>
<dbReference type="AlphaFoldDB" id="B0DDK5"/>
<dbReference type="InParanoid" id="B0DDK5"/>
<dbReference type="EMBL" id="DS547105">
    <property type="protein sequence ID" value="EDR07104.1"/>
    <property type="molecule type" value="Genomic_DNA"/>
</dbReference>
<dbReference type="HOGENOM" id="CLU_2758206_0_0_1"/>
<reference evidence="1 2" key="1">
    <citation type="journal article" date="2008" name="Nature">
        <title>The genome of Laccaria bicolor provides insights into mycorrhizal symbiosis.</title>
        <authorList>
            <person name="Martin F."/>
            <person name="Aerts A."/>
            <person name="Ahren D."/>
            <person name="Brun A."/>
            <person name="Danchin E.G.J."/>
            <person name="Duchaussoy F."/>
            <person name="Gibon J."/>
            <person name="Kohler A."/>
            <person name="Lindquist E."/>
            <person name="Pereda V."/>
            <person name="Salamov A."/>
            <person name="Shapiro H.J."/>
            <person name="Wuyts J."/>
            <person name="Blaudez D."/>
            <person name="Buee M."/>
            <person name="Brokstein P."/>
            <person name="Canbaeck B."/>
            <person name="Cohen D."/>
            <person name="Courty P.E."/>
            <person name="Coutinho P.M."/>
            <person name="Delaruelle C."/>
            <person name="Detter J.C."/>
            <person name="Deveau A."/>
            <person name="DiFazio S."/>
            <person name="Duplessis S."/>
            <person name="Fraissinet-Tachet L."/>
            <person name="Lucic E."/>
            <person name="Frey-Klett P."/>
            <person name="Fourrey C."/>
            <person name="Feussner I."/>
            <person name="Gay G."/>
            <person name="Grimwood J."/>
            <person name="Hoegger P.J."/>
            <person name="Jain P."/>
            <person name="Kilaru S."/>
            <person name="Labbe J."/>
            <person name="Lin Y.C."/>
            <person name="Legue V."/>
            <person name="Le Tacon F."/>
            <person name="Marmeisse R."/>
            <person name="Melayah D."/>
            <person name="Montanini B."/>
            <person name="Muratet M."/>
            <person name="Nehls U."/>
            <person name="Niculita-Hirzel H."/>
            <person name="Oudot-Le Secq M.P."/>
            <person name="Peter M."/>
            <person name="Quesneville H."/>
            <person name="Rajashekar B."/>
            <person name="Reich M."/>
            <person name="Rouhier N."/>
            <person name="Schmutz J."/>
            <person name="Yin T."/>
            <person name="Chalot M."/>
            <person name="Henrissat B."/>
            <person name="Kuees U."/>
            <person name="Lucas S."/>
            <person name="Van de Peer Y."/>
            <person name="Podila G.K."/>
            <person name="Polle A."/>
            <person name="Pukkila P.J."/>
            <person name="Richardson P.M."/>
            <person name="Rouze P."/>
            <person name="Sanders I.R."/>
            <person name="Stajich J.E."/>
            <person name="Tunlid A."/>
            <person name="Tuskan G."/>
            <person name="Grigoriev I.V."/>
        </authorList>
    </citation>
    <scope>NUCLEOTIDE SEQUENCE [LARGE SCALE GENOMIC DNA]</scope>
    <source>
        <strain evidence="2">S238N-H82 / ATCC MYA-4686</strain>
    </source>
</reference>
<organism evidence="2">
    <name type="scientific">Laccaria bicolor (strain S238N-H82 / ATCC MYA-4686)</name>
    <name type="common">Bicoloured deceiver</name>
    <name type="synonym">Laccaria laccata var. bicolor</name>
    <dbReference type="NCBI Taxonomy" id="486041"/>
    <lineage>
        <taxon>Eukaryota</taxon>
        <taxon>Fungi</taxon>
        <taxon>Dikarya</taxon>
        <taxon>Basidiomycota</taxon>
        <taxon>Agaricomycotina</taxon>
        <taxon>Agaricomycetes</taxon>
        <taxon>Agaricomycetidae</taxon>
        <taxon>Agaricales</taxon>
        <taxon>Agaricineae</taxon>
        <taxon>Hydnangiaceae</taxon>
        <taxon>Laccaria</taxon>
    </lineage>
</organism>
<proteinExistence type="predicted"/>